<dbReference type="Proteomes" id="UP000236742">
    <property type="component" value="Unassembled WGS sequence"/>
</dbReference>
<name>A0A1H5Z4P7_9RHOB</name>
<keyword evidence="3" id="KW-1185">Reference proteome</keyword>
<feature type="compositionally biased region" description="Basic and acidic residues" evidence="1">
    <location>
        <begin position="37"/>
        <end position="60"/>
    </location>
</feature>
<dbReference type="OrthoDB" id="6050435at2"/>
<dbReference type="RefSeq" id="WP_104009316.1">
    <property type="nucleotide sequence ID" value="NZ_FNVD01000029.1"/>
</dbReference>
<evidence type="ECO:0008006" key="4">
    <source>
        <dbReference type="Google" id="ProtNLM"/>
    </source>
</evidence>
<proteinExistence type="predicted"/>
<sequence length="174" mass="19623">MGLSRRQYARHRGVSEMAVRKAIAAGRITLEPDGTIDPDKADRQWDERTDPAKTRGRAVPRDAVEAVDEALGESGGNSGAVFMRARAANEVIKVRTGRLKLQKLEGELVDRRRAEEMIFDLARRERDAWIGWPARVAARMAAELGVEARLVETVLDRFIREHLEELVEIALELR</sequence>
<protein>
    <recommendedName>
        <fullName evidence="4">Elements of external origin</fullName>
    </recommendedName>
</protein>
<evidence type="ECO:0000256" key="1">
    <source>
        <dbReference type="SAM" id="MobiDB-lite"/>
    </source>
</evidence>
<accession>A0A1H5Z4P7</accession>
<reference evidence="2 3" key="1">
    <citation type="submission" date="2016-10" db="EMBL/GenBank/DDBJ databases">
        <authorList>
            <person name="de Groot N.N."/>
        </authorList>
    </citation>
    <scope>NUCLEOTIDE SEQUENCE [LARGE SCALE GENOMIC DNA]</scope>
    <source>
        <strain evidence="2 3">DSM 23413</strain>
    </source>
</reference>
<dbReference type="EMBL" id="FNVD01000029">
    <property type="protein sequence ID" value="SEG31298.1"/>
    <property type="molecule type" value="Genomic_DNA"/>
</dbReference>
<dbReference type="AlphaFoldDB" id="A0A1H5Z4P7"/>
<organism evidence="2 3">
    <name type="scientific">Jhaorihella thermophila</name>
    <dbReference type="NCBI Taxonomy" id="488547"/>
    <lineage>
        <taxon>Bacteria</taxon>
        <taxon>Pseudomonadati</taxon>
        <taxon>Pseudomonadota</taxon>
        <taxon>Alphaproteobacteria</taxon>
        <taxon>Rhodobacterales</taxon>
        <taxon>Paracoccaceae</taxon>
        <taxon>Jhaorihella</taxon>
    </lineage>
</organism>
<evidence type="ECO:0000313" key="3">
    <source>
        <dbReference type="Proteomes" id="UP000236742"/>
    </source>
</evidence>
<evidence type="ECO:0000313" key="2">
    <source>
        <dbReference type="EMBL" id="SEG31298.1"/>
    </source>
</evidence>
<gene>
    <name evidence="2" type="ORF">SAMN05421751_1295</name>
</gene>
<feature type="region of interest" description="Disordered" evidence="1">
    <location>
        <begin position="31"/>
        <end position="60"/>
    </location>
</feature>